<evidence type="ECO:0008006" key="5">
    <source>
        <dbReference type="Google" id="ProtNLM"/>
    </source>
</evidence>
<organism evidence="3 4">
    <name type="scientific">Alteromonas aquimaris</name>
    <dbReference type="NCBI Taxonomy" id="2998417"/>
    <lineage>
        <taxon>Bacteria</taxon>
        <taxon>Pseudomonadati</taxon>
        <taxon>Pseudomonadota</taxon>
        <taxon>Gammaproteobacteria</taxon>
        <taxon>Alteromonadales</taxon>
        <taxon>Alteromonadaceae</taxon>
        <taxon>Alteromonas/Salinimonas group</taxon>
        <taxon>Alteromonas</taxon>
    </lineage>
</organism>
<dbReference type="RefSeq" id="WP_265616952.1">
    <property type="nucleotide sequence ID" value="NZ_JAPFRD010000009.1"/>
</dbReference>
<feature type="transmembrane region" description="Helical" evidence="2">
    <location>
        <begin position="85"/>
        <end position="111"/>
    </location>
</feature>
<keyword evidence="2" id="KW-0812">Transmembrane</keyword>
<protein>
    <recommendedName>
        <fullName evidence="5">Phage holin family protein</fullName>
    </recommendedName>
</protein>
<name>A0ABT3P664_9ALTE</name>
<comment type="caution">
    <text evidence="3">The sequence shown here is derived from an EMBL/GenBank/DDBJ whole genome shotgun (WGS) entry which is preliminary data.</text>
</comment>
<keyword evidence="4" id="KW-1185">Reference proteome</keyword>
<evidence type="ECO:0000256" key="1">
    <source>
        <dbReference type="SAM" id="MobiDB-lite"/>
    </source>
</evidence>
<reference evidence="3" key="1">
    <citation type="submission" date="2022-11" db="EMBL/GenBank/DDBJ databases">
        <title>Alteromonas sp. nov., isolated from sea water of the Qingdao.</title>
        <authorList>
            <person name="Wang Q."/>
        </authorList>
    </citation>
    <scope>NUCLEOTIDE SEQUENCE</scope>
    <source>
        <strain evidence="3">ASW11-7</strain>
    </source>
</reference>
<keyword evidence="2" id="KW-0472">Membrane</keyword>
<evidence type="ECO:0000313" key="3">
    <source>
        <dbReference type="EMBL" id="MCW8108254.1"/>
    </source>
</evidence>
<accession>A0ABT3P664</accession>
<evidence type="ECO:0000256" key="2">
    <source>
        <dbReference type="SAM" id="Phobius"/>
    </source>
</evidence>
<sequence length="161" mass="17243">MEASNSQREQTPPIADEKDPYCPASKTGRASDCSEETSLYDEASLSRTIEVAKNAFALKKQELEAVGEVVAAETELFKKSAIITVASLAAAFIFTCFSWIALNVLLALGLVDLGLHYLVAVAIVLGLNIGVVVFALVIANHTYKRVSLRPIFEALLGKAGN</sequence>
<dbReference type="Proteomes" id="UP001142810">
    <property type="component" value="Unassembled WGS sequence"/>
</dbReference>
<dbReference type="EMBL" id="JAPFRD010000009">
    <property type="protein sequence ID" value="MCW8108254.1"/>
    <property type="molecule type" value="Genomic_DNA"/>
</dbReference>
<feature type="compositionally biased region" description="Polar residues" evidence="1">
    <location>
        <begin position="1"/>
        <end position="10"/>
    </location>
</feature>
<evidence type="ECO:0000313" key="4">
    <source>
        <dbReference type="Proteomes" id="UP001142810"/>
    </source>
</evidence>
<gene>
    <name evidence="3" type="ORF">OPS25_07080</name>
</gene>
<feature type="transmembrane region" description="Helical" evidence="2">
    <location>
        <begin position="117"/>
        <end position="139"/>
    </location>
</feature>
<proteinExistence type="predicted"/>
<keyword evidence="2" id="KW-1133">Transmembrane helix</keyword>
<feature type="region of interest" description="Disordered" evidence="1">
    <location>
        <begin position="1"/>
        <end position="33"/>
    </location>
</feature>